<accession>A0A9P6B2G4</accession>
<dbReference type="OrthoDB" id="2423701at2759"/>
<evidence type="ECO:0000256" key="2">
    <source>
        <dbReference type="ARBA" id="ARBA00022803"/>
    </source>
</evidence>
<dbReference type="EMBL" id="MU128940">
    <property type="protein sequence ID" value="KAF9516335.1"/>
    <property type="molecule type" value="Genomic_DNA"/>
</dbReference>
<keyword evidence="2 3" id="KW-0802">TPR repeat</keyword>
<protein>
    <recommendedName>
        <fullName evidence="5">F-box domain-containing protein</fullName>
    </recommendedName>
</protein>
<dbReference type="SUPFAM" id="SSF52047">
    <property type="entry name" value="RNI-like"/>
    <property type="match status" value="1"/>
</dbReference>
<evidence type="ECO:0000313" key="6">
    <source>
        <dbReference type="EMBL" id="KAF9516335.1"/>
    </source>
</evidence>
<dbReference type="InterPro" id="IPR001810">
    <property type="entry name" value="F-box_dom"/>
</dbReference>
<dbReference type="PANTHER" id="PTHR22904:SF523">
    <property type="entry name" value="STRESS-INDUCED-PHOSPHOPROTEIN 1"/>
    <property type="match status" value="1"/>
</dbReference>
<dbReference type="SUPFAM" id="SSF48452">
    <property type="entry name" value="TPR-like"/>
    <property type="match status" value="1"/>
</dbReference>
<dbReference type="InterPro" id="IPR032675">
    <property type="entry name" value="LRR_dom_sf"/>
</dbReference>
<feature type="region of interest" description="Disordered" evidence="4">
    <location>
        <begin position="553"/>
        <end position="582"/>
    </location>
</feature>
<organism evidence="6 7">
    <name type="scientific">Hydnum rufescens UP504</name>
    <dbReference type="NCBI Taxonomy" id="1448309"/>
    <lineage>
        <taxon>Eukaryota</taxon>
        <taxon>Fungi</taxon>
        <taxon>Dikarya</taxon>
        <taxon>Basidiomycota</taxon>
        <taxon>Agaricomycotina</taxon>
        <taxon>Agaricomycetes</taxon>
        <taxon>Cantharellales</taxon>
        <taxon>Hydnaceae</taxon>
        <taxon>Hydnum</taxon>
    </lineage>
</organism>
<comment type="caution">
    <text evidence="6">The sequence shown here is derived from an EMBL/GenBank/DDBJ whole genome shotgun (WGS) entry which is preliminary data.</text>
</comment>
<evidence type="ECO:0000313" key="7">
    <source>
        <dbReference type="Proteomes" id="UP000886523"/>
    </source>
</evidence>
<feature type="repeat" description="TPR" evidence="3">
    <location>
        <begin position="3"/>
        <end position="36"/>
    </location>
</feature>
<dbReference type="InterPro" id="IPR019734">
    <property type="entry name" value="TPR_rpt"/>
</dbReference>
<gene>
    <name evidence="6" type="ORF">BS47DRAFT_1340944</name>
</gene>
<dbReference type="GO" id="GO:0051879">
    <property type="term" value="F:Hsp90 protein binding"/>
    <property type="evidence" value="ECO:0007669"/>
    <property type="project" value="TreeGrafter"/>
</dbReference>
<dbReference type="SMART" id="SM00028">
    <property type="entry name" value="TPR"/>
    <property type="match status" value="3"/>
</dbReference>
<dbReference type="InterPro" id="IPR011990">
    <property type="entry name" value="TPR-like_helical_dom_sf"/>
</dbReference>
<keyword evidence="1" id="KW-0677">Repeat</keyword>
<dbReference type="AlphaFoldDB" id="A0A9P6B2G4"/>
<dbReference type="SUPFAM" id="SSF81383">
    <property type="entry name" value="F-box domain"/>
    <property type="match status" value="1"/>
</dbReference>
<dbReference type="Pfam" id="PF12937">
    <property type="entry name" value="F-box-like"/>
    <property type="match status" value="1"/>
</dbReference>
<dbReference type="Gene3D" id="1.20.1280.50">
    <property type="match status" value="1"/>
</dbReference>
<evidence type="ECO:0000256" key="3">
    <source>
        <dbReference type="PROSITE-ProRule" id="PRU00339"/>
    </source>
</evidence>
<proteinExistence type="predicted"/>
<sequence length="648" mass="70310">MTYRSWFDQGVVAFREGRFEDALAVFDKAIELGGTLPVLYDSRSAVLEKLGRYGDALKDAKKAIDISPQSPQGYTRSAKLFAKINRHDPALKMIDMAIARMTDPLRIQEASLFRADILASQAAERARVSKRACHIGKLPVEILWQIMAHAVHGSPSLVFALHNVCQHWRKAVCDLPTLWRTLILGQYRPMKKLAIAVERTSKHPVPGVTDLTITNTVPPSNILQALGDWCSSPAAKSNTMPLSVSIHTPFSFKDFTHWINDIGVPMSLRSLAIQTGMWGEAPPAVEKAFGALWKALHQPSSVNVPESQPQLVECPLESLALSRVSLLAVHRVHFPRLLTLRLLNVCGQLDSEFLSDILSSCPCLEHFELEYSEPGFRQHLDVPPCNLPSLRTLRLTGPFAVNPFDIIIAPHLEILTLKWVPRGVCRWLWSAWSSDGSSPSPPLVELRLGMCGFKPDVLAQALECVPTLRLLQISGSGENINLLVHALAGLGPLVSRPSLAPGAGAGDNDGGAVGERGVLLCPRLEHVDFSWCDQLKGVPIRDLVKSRLPAEAETGVGAGTPSNSGTLAVGDGSGGGGAVSVNDVNKPEMIGAGRSSLSSSSSAPVPIRTLIIDCCPKVEPELLPWLRTKLVLSCVYESKAGSKRRRGL</sequence>
<dbReference type="Gene3D" id="1.25.40.10">
    <property type="entry name" value="Tetratricopeptide repeat domain"/>
    <property type="match status" value="1"/>
</dbReference>
<dbReference type="InterPro" id="IPR036047">
    <property type="entry name" value="F-box-like_dom_sf"/>
</dbReference>
<dbReference type="Proteomes" id="UP000886523">
    <property type="component" value="Unassembled WGS sequence"/>
</dbReference>
<dbReference type="Pfam" id="PF13181">
    <property type="entry name" value="TPR_8"/>
    <property type="match status" value="1"/>
</dbReference>
<keyword evidence="7" id="KW-1185">Reference proteome</keyword>
<dbReference type="PANTHER" id="PTHR22904">
    <property type="entry name" value="TPR REPEAT CONTAINING PROTEIN"/>
    <property type="match status" value="1"/>
</dbReference>
<evidence type="ECO:0000256" key="4">
    <source>
        <dbReference type="SAM" id="MobiDB-lite"/>
    </source>
</evidence>
<dbReference type="Gene3D" id="3.80.10.10">
    <property type="entry name" value="Ribonuclease Inhibitor"/>
    <property type="match status" value="1"/>
</dbReference>
<evidence type="ECO:0000256" key="1">
    <source>
        <dbReference type="ARBA" id="ARBA00022737"/>
    </source>
</evidence>
<name>A0A9P6B2G4_9AGAM</name>
<dbReference type="PROSITE" id="PS50005">
    <property type="entry name" value="TPR"/>
    <property type="match status" value="2"/>
</dbReference>
<reference evidence="6" key="1">
    <citation type="journal article" date="2020" name="Nat. Commun.">
        <title>Large-scale genome sequencing of mycorrhizal fungi provides insights into the early evolution of symbiotic traits.</title>
        <authorList>
            <person name="Miyauchi S."/>
            <person name="Kiss E."/>
            <person name="Kuo A."/>
            <person name="Drula E."/>
            <person name="Kohler A."/>
            <person name="Sanchez-Garcia M."/>
            <person name="Morin E."/>
            <person name="Andreopoulos B."/>
            <person name="Barry K.W."/>
            <person name="Bonito G."/>
            <person name="Buee M."/>
            <person name="Carver A."/>
            <person name="Chen C."/>
            <person name="Cichocki N."/>
            <person name="Clum A."/>
            <person name="Culley D."/>
            <person name="Crous P.W."/>
            <person name="Fauchery L."/>
            <person name="Girlanda M."/>
            <person name="Hayes R.D."/>
            <person name="Keri Z."/>
            <person name="LaButti K."/>
            <person name="Lipzen A."/>
            <person name="Lombard V."/>
            <person name="Magnuson J."/>
            <person name="Maillard F."/>
            <person name="Murat C."/>
            <person name="Nolan M."/>
            <person name="Ohm R.A."/>
            <person name="Pangilinan J."/>
            <person name="Pereira M.F."/>
            <person name="Perotto S."/>
            <person name="Peter M."/>
            <person name="Pfister S."/>
            <person name="Riley R."/>
            <person name="Sitrit Y."/>
            <person name="Stielow J.B."/>
            <person name="Szollosi G."/>
            <person name="Zifcakova L."/>
            <person name="Stursova M."/>
            <person name="Spatafora J.W."/>
            <person name="Tedersoo L."/>
            <person name="Vaario L.M."/>
            <person name="Yamada A."/>
            <person name="Yan M."/>
            <person name="Wang P."/>
            <person name="Xu J."/>
            <person name="Bruns T."/>
            <person name="Baldrian P."/>
            <person name="Vilgalys R."/>
            <person name="Dunand C."/>
            <person name="Henrissat B."/>
            <person name="Grigoriev I.V."/>
            <person name="Hibbett D."/>
            <person name="Nagy L.G."/>
            <person name="Martin F.M."/>
        </authorList>
    </citation>
    <scope>NUCLEOTIDE SEQUENCE</scope>
    <source>
        <strain evidence="6">UP504</strain>
    </source>
</reference>
<evidence type="ECO:0000259" key="5">
    <source>
        <dbReference type="Pfam" id="PF12937"/>
    </source>
</evidence>
<feature type="domain" description="F-box" evidence="5">
    <location>
        <begin position="136"/>
        <end position="182"/>
    </location>
</feature>
<feature type="repeat" description="TPR" evidence="3">
    <location>
        <begin position="37"/>
        <end position="70"/>
    </location>
</feature>